<organism evidence="6 7">
    <name type="scientific">Massilia terrae</name>
    <dbReference type="NCBI Taxonomy" id="1811224"/>
    <lineage>
        <taxon>Bacteria</taxon>
        <taxon>Pseudomonadati</taxon>
        <taxon>Pseudomonadota</taxon>
        <taxon>Betaproteobacteria</taxon>
        <taxon>Burkholderiales</taxon>
        <taxon>Oxalobacteraceae</taxon>
        <taxon>Telluria group</taxon>
        <taxon>Massilia</taxon>
    </lineage>
</organism>
<keyword evidence="2" id="KW-0808">Transferase</keyword>
<proteinExistence type="predicted"/>
<dbReference type="GO" id="GO:0032259">
    <property type="term" value="P:methylation"/>
    <property type="evidence" value="ECO:0007669"/>
    <property type="project" value="UniProtKB-KW"/>
</dbReference>
<dbReference type="PANTHER" id="PTHR24422">
    <property type="entry name" value="CHEMOTAXIS PROTEIN METHYLTRANSFERASE"/>
    <property type="match status" value="1"/>
</dbReference>
<dbReference type="SUPFAM" id="SSF53335">
    <property type="entry name" value="S-adenosyl-L-methionine-dependent methyltransferases"/>
    <property type="match status" value="1"/>
</dbReference>
<dbReference type="InterPro" id="IPR022642">
    <property type="entry name" value="CheR_C"/>
</dbReference>
<keyword evidence="4" id="KW-0802">TPR repeat</keyword>
<dbReference type="Gene3D" id="3.40.50.150">
    <property type="entry name" value="Vaccinia Virus protein VP39"/>
    <property type="match status" value="1"/>
</dbReference>
<evidence type="ECO:0000256" key="3">
    <source>
        <dbReference type="ARBA" id="ARBA00022691"/>
    </source>
</evidence>
<feature type="domain" description="CheR-type methyltransferase" evidence="5">
    <location>
        <begin position="20"/>
        <end position="230"/>
    </location>
</feature>
<dbReference type="PANTHER" id="PTHR24422:SF19">
    <property type="entry name" value="CHEMOTAXIS PROTEIN METHYLTRANSFERASE"/>
    <property type="match status" value="1"/>
</dbReference>
<dbReference type="PROSITE" id="PS50123">
    <property type="entry name" value="CHER"/>
    <property type="match status" value="1"/>
</dbReference>
<dbReference type="InterPro" id="IPR029063">
    <property type="entry name" value="SAM-dependent_MTases_sf"/>
</dbReference>
<dbReference type="GO" id="GO:0008168">
    <property type="term" value="F:methyltransferase activity"/>
    <property type="evidence" value="ECO:0007669"/>
    <property type="project" value="UniProtKB-KW"/>
</dbReference>
<dbReference type="InterPro" id="IPR011990">
    <property type="entry name" value="TPR-like_helical_dom_sf"/>
</dbReference>
<comment type="caution">
    <text evidence="6">The sequence shown here is derived from an EMBL/GenBank/DDBJ whole genome shotgun (WGS) entry which is preliminary data.</text>
</comment>
<dbReference type="Proteomes" id="UP001204621">
    <property type="component" value="Unassembled WGS sequence"/>
</dbReference>
<sequence length="385" mass="41854">MNVVEILRTATGLTPDLPTLERALRTRMRKLGMAAHADYARLLDGPELDELAELVVVPESWMFRDPAAFHAATSLVQRRVARDPAAVVRILSAPCAGGEEPYSMAMALQDAGVAAARYSIDAIDLSAASIRRARAARYTANAFRGEELEFRDRYFKADGKGYVLREPVRGSVHFRRGNLLDLGADAARYDIIFCRNLLIYFDDAAIGRAAAVLSTLLADGGMLLAGPAEAPALCRHGFARLPLPGAFALYKTSQPPAELAVRPMASRRVAGVSLKKTLPDGQSAAGLLGIARRHAESGRWREAVRTCHGLLALEPTEAGAWFILGQASRHQGDVRAAERHWRRCLYLAPRHHEVLGALAQLAEHDGEAGRAAVYRQRAARLRSGA</sequence>
<keyword evidence="3" id="KW-0949">S-adenosyl-L-methionine</keyword>
<evidence type="ECO:0000256" key="2">
    <source>
        <dbReference type="ARBA" id="ARBA00022679"/>
    </source>
</evidence>
<dbReference type="SMART" id="SM00028">
    <property type="entry name" value="TPR"/>
    <property type="match status" value="2"/>
</dbReference>
<reference evidence="6 7" key="1">
    <citation type="submission" date="2022-08" db="EMBL/GenBank/DDBJ databases">
        <title>Reclassification of Massilia species as members of the genera Telluria, Duganella, Pseudoduganella, Mokoshia gen. nov. and Zemynaea gen. nov. using orthogonal and non-orthogonal genome-based approaches.</title>
        <authorList>
            <person name="Bowman J.P."/>
        </authorList>
    </citation>
    <scope>NUCLEOTIDE SEQUENCE [LARGE SCALE GENOMIC DNA]</scope>
    <source>
        <strain evidence="6 7">JCM 31606</strain>
    </source>
</reference>
<dbReference type="InterPro" id="IPR050903">
    <property type="entry name" value="Bact_Chemotaxis_MeTrfase"/>
</dbReference>
<dbReference type="InterPro" id="IPR019734">
    <property type="entry name" value="TPR_rpt"/>
</dbReference>
<keyword evidence="7" id="KW-1185">Reference proteome</keyword>
<evidence type="ECO:0000313" key="6">
    <source>
        <dbReference type="EMBL" id="MCS0660741.1"/>
    </source>
</evidence>
<accession>A0ABT2D4N4</accession>
<protein>
    <submittedName>
        <fullName evidence="6">Methyltransferase</fullName>
    </submittedName>
</protein>
<dbReference type="PROSITE" id="PS50005">
    <property type="entry name" value="TPR"/>
    <property type="match status" value="1"/>
</dbReference>
<evidence type="ECO:0000259" key="5">
    <source>
        <dbReference type="PROSITE" id="PS50123"/>
    </source>
</evidence>
<dbReference type="PRINTS" id="PR00996">
    <property type="entry name" value="CHERMTFRASE"/>
</dbReference>
<dbReference type="RefSeq" id="WP_258813933.1">
    <property type="nucleotide sequence ID" value="NZ_JANUGU010000009.1"/>
</dbReference>
<dbReference type="SMART" id="SM00138">
    <property type="entry name" value="MeTrc"/>
    <property type="match status" value="1"/>
</dbReference>
<evidence type="ECO:0000313" key="7">
    <source>
        <dbReference type="Proteomes" id="UP001204621"/>
    </source>
</evidence>
<gene>
    <name evidence="6" type="ORF">NX778_21955</name>
</gene>
<evidence type="ECO:0000256" key="4">
    <source>
        <dbReference type="PROSITE-ProRule" id="PRU00339"/>
    </source>
</evidence>
<dbReference type="Gene3D" id="1.25.40.10">
    <property type="entry name" value="Tetratricopeptide repeat domain"/>
    <property type="match status" value="1"/>
</dbReference>
<keyword evidence="1 6" id="KW-0489">Methyltransferase</keyword>
<dbReference type="InterPro" id="IPR000780">
    <property type="entry name" value="CheR_MeTrfase"/>
</dbReference>
<dbReference type="Pfam" id="PF01739">
    <property type="entry name" value="CheR"/>
    <property type="match status" value="1"/>
</dbReference>
<evidence type="ECO:0000256" key="1">
    <source>
        <dbReference type="ARBA" id="ARBA00022603"/>
    </source>
</evidence>
<dbReference type="SUPFAM" id="SSF48452">
    <property type="entry name" value="TPR-like"/>
    <property type="match status" value="1"/>
</dbReference>
<dbReference type="EMBL" id="JANUGU010000009">
    <property type="protein sequence ID" value="MCS0660741.1"/>
    <property type="molecule type" value="Genomic_DNA"/>
</dbReference>
<name>A0ABT2D4N4_9BURK</name>
<feature type="repeat" description="TPR" evidence="4">
    <location>
        <begin position="318"/>
        <end position="351"/>
    </location>
</feature>